<proteinExistence type="inferred from homology"/>
<dbReference type="GO" id="GO:0042938">
    <property type="term" value="P:dipeptide transport"/>
    <property type="evidence" value="ECO:0007669"/>
    <property type="project" value="TreeGrafter"/>
</dbReference>
<dbReference type="GO" id="GO:0030288">
    <property type="term" value="C:outer membrane-bounded periplasmic space"/>
    <property type="evidence" value="ECO:0007669"/>
    <property type="project" value="TreeGrafter"/>
</dbReference>
<dbReference type="GO" id="GO:0043190">
    <property type="term" value="C:ATP-binding cassette (ABC) transporter complex"/>
    <property type="evidence" value="ECO:0007669"/>
    <property type="project" value="InterPro"/>
</dbReference>
<dbReference type="Pfam" id="PF00496">
    <property type="entry name" value="SBP_bac_5"/>
    <property type="match status" value="1"/>
</dbReference>
<dbReference type="RefSeq" id="WP_073378923.1">
    <property type="nucleotide sequence ID" value="NZ_FQXS01000036.1"/>
</dbReference>
<dbReference type="InterPro" id="IPR030678">
    <property type="entry name" value="Peptide/Ni-bd"/>
</dbReference>
<dbReference type="PIRSF" id="PIRSF002741">
    <property type="entry name" value="MppA"/>
    <property type="match status" value="1"/>
</dbReference>
<dbReference type="PANTHER" id="PTHR30290:SF38">
    <property type="entry name" value="D,D-DIPEPTIDE-BINDING PERIPLASMIC PROTEIN DDPA-RELATED"/>
    <property type="match status" value="1"/>
</dbReference>
<comment type="similarity">
    <text evidence="1">Belongs to the bacterial solute-binding protein 5 family.</text>
</comment>
<dbReference type="InterPro" id="IPR000914">
    <property type="entry name" value="SBP_5_dom"/>
</dbReference>
<gene>
    <name evidence="5" type="ORF">SAMN02745124_03984</name>
</gene>
<evidence type="ECO:0000256" key="2">
    <source>
        <dbReference type="ARBA" id="ARBA00022729"/>
    </source>
</evidence>
<evidence type="ECO:0000313" key="5">
    <source>
        <dbReference type="EMBL" id="SHI10907.1"/>
    </source>
</evidence>
<dbReference type="Proteomes" id="UP000184139">
    <property type="component" value="Unassembled WGS sequence"/>
</dbReference>
<dbReference type="InterPro" id="IPR039424">
    <property type="entry name" value="SBP_5"/>
</dbReference>
<keyword evidence="6" id="KW-1185">Reference proteome</keyword>
<protein>
    <submittedName>
        <fullName evidence="5">Peptide/nickel transport system substrate-binding protein</fullName>
    </submittedName>
</protein>
<dbReference type="CDD" id="cd08512">
    <property type="entry name" value="PBP2_NikA_DppA_OppA_like_7"/>
    <property type="match status" value="1"/>
</dbReference>
<feature type="chain" id="PRO_5012093213" evidence="3">
    <location>
        <begin position="22"/>
        <end position="512"/>
    </location>
</feature>
<dbReference type="OrthoDB" id="9772924at2"/>
<dbReference type="PANTHER" id="PTHR30290">
    <property type="entry name" value="PERIPLASMIC BINDING COMPONENT OF ABC TRANSPORTER"/>
    <property type="match status" value="1"/>
</dbReference>
<dbReference type="Gene3D" id="3.90.76.10">
    <property type="entry name" value="Dipeptide-binding Protein, Domain 1"/>
    <property type="match status" value="1"/>
</dbReference>
<name>A0A1M5YFT6_9BACT</name>
<evidence type="ECO:0000313" key="6">
    <source>
        <dbReference type="Proteomes" id="UP000184139"/>
    </source>
</evidence>
<dbReference type="EMBL" id="FQXS01000036">
    <property type="protein sequence ID" value="SHI10907.1"/>
    <property type="molecule type" value="Genomic_DNA"/>
</dbReference>
<dbReference type="AlphaFoldDB" id="A0A1M5YFT6"/>
<dbReference type="Gene3D" id="3.40.190.10">
    <property type="entry name" value="Periplasmic binding protein-like II"/>
    <property type="match status" value="1"/>
</dbReference>
<dbReference type="Gene3D" id="3.10.105.10">
    <property type="entry name" value="Dipeptide-binding Protein, Domain 3"/>
    <property type="match status" value="1"/>
</dbReference>
<sequence>MKKLWLSLCIFLLLIAGPAVAEDKTTLVVGVSSDIHTLDPGVSSDNYDWRQIYPCYDRLVKYKVVNGEGSTEVEPQAAESWTVSDDGTVWTFTIRQGITFNDGTPLDAEAVKFAFNRTLTIGKGPADNIGAIESMTVIDPYTLEIKLKNAYGPFLQTLATDGASIVNPNVMQHEKDGDLAQAWLAENTDGSGPFTLTEWTRGQRAVLEAKPDYWGGAPNIDTAIVRFMSESADRRMALERGDIDIAENILVDQIPALEKNPDIVVKRFPSQLVEYVYINCQKPALSDKRVRQALNYAIDYQGIIDYVLQGNGVQMRGPIPKGMWGHKEDLFQYSLNVAKAKELLKEAGAEGLSLTLIYSDRRAAWEQIATVMQSNFRDIGVELNLELMANPTLRDRVDKGDFELCLGAWSPDFADPYMFMNFWFESDKWGLPGNRSFYKNEEVDTLVKKAAVLSDQAERVKLYNEAQEIIMEDAPYIFLYQVQTIVPMRKNVTGYVYNPMLESMYNFETIAK</sequence>
<evidence type="ECO:0000256" key="3">
    <source>
        <dbReference type="SAM" id="SignalP"/>
    </source>
</evidence>
<dbReference type="STRING" id="1121409.SAMN02745124_03984"/>
<keyword evidence="2 3" id="KW-0732">Signal</keyword>
<evidence type="ECO:0000259" key="4">
    <source>
        <dbReference type="Pfam" id="PF00496"/>
    </source>
</evidence>
<accession>A0A1M5YFT6</accession>
<organism evidence="5 6">
    <name type="scientific">Desulfofustis glycolicus DSM 9705</name>
    <dbReference type="NCBI Taxonomy" id="1121409"/>
    <lineage>
        <taxon>Bacteria</taxon>
        <taxon>Pseudomonadati</taxon>
        <taxon>Thermodesulfobacteriota</taxon>
        <taxon>Desulfobulbia</taxon>
        <taxon>Desulfobulbales</taxon>
        <taxon>Desulfocapsaceae</taxon>
        <taxon>Desulfofustis</taxon>
    </lineage>
</organism>
<feature type="domain" description="Solute-binding protein family 5" evidence="4">
    <location>
        <begin position="72"/>
        <end position="429"/>
    </location>
</feature>
<dbReference type="GO" id="GO:1904680">
    <property type="term" value="F:peptide transmembrane transporter activity"/>
    <property type="evidence" value="ECO:0007669"/>
    <property type="project" value="TreeGrafter"/>
</dbReference>
<reference evidence="5 6" key="1">
    <citation type="submission" date="2016-11" db="EMBL/GenBank/DDBJ databases">
        <authorList>
            <person name="Jaros S."/>
            <person name="Januszkiewicz K."/>
            <person name="Wedrychowicz H."/>
        </authorList>
    </citation>
    <scope>NUCLEOTIDE SEQUENCE [LARGE SCALE GENOMIC DNA]</scope>
    <source>
        <strain evidence="5 6">DSM 9705</strain>
    </source>
</reference>
<dbReference type="SUPFAM" id="SSF53850">
    <property type="entry name" value="Periplasmic binding protein-like II"/>
    <property type="match status" value="1"/>
</dbReference>
<evidence type="ECO:0000256" key="1">
    <source>
        <dbReference type="ARBA" id="ARBA00005695"/>
    </source>
</evidence>
<feature type="signal peptide" evidence="3">
    <location>
        <begin position="1"/>
        <end position="21"/>
    </location>
</feature>